<dbReference type="Proteomes" id="UP000024837">
    <property type="component" value="Unassembled WGS sequence"/>
</dbReference>
<feature type="chain" id="PRO_5004893941" description="Ubiquitin 3 binding protein But2 C-terminal domain-containing protein" evidence="1">
    <location>
        <begin position="27"/>
        <end position="157"/>
    </location>
</feature>
<evidence type="ECO:0000313" key="2">
    <source>
        <dbReference type="EMBL" id="EWC47268.1"/>
    </source>
</evidence>
<gene>
    <name evidence="2" type="ORF">DRE_03387</name>
</gene>
<dbReference type="EMBL" id="KI966411">
    <property type="protein sequence ID" value="EWC47268.1"/>
    <property type="molecule type" value="Genomic_DNA"/>
</dbReference>
<proteinExistence type="predicted"/>
<dbReference type="AlphaFoldDB" id="W7I516"/>
<evidence type="ECO:0000313" key="3">
    <source>
        <dbReference type="Proteomes" id="UP000024837"/>
    </source>
</evidence>
<organism evidence="2 3">
    <name type="scientific">Drechslerella stenobrocha 248</name>
    <dbReference type="NCBI Taxonomy" id="1043628"/>
    <lineage>
        <taxon>Eukaryota</taxon>
        <taxon>Fungi</taxon>
        <taxon>Dikarya</taxon>
        <taxon>Ascomycota</taxon>
        <taxon>Pezizomycotina</taxon>
        <taxon>Orbiliomycetes</taxon>
        <taxon>Orbiliales</taxon>
        <taxon>Orbiliaceae</taxon>
        <taxon>Drechslerella</taxon>
    </lineage>
</organism>
<accession>W7I516</accession>
<dbReference type="HOGENOM" id="CLU_1677856_0_0_1"/>
<keyword evidence="3" id="KW-1185">Reference proteome</keyword>
<sequence>MKNCNPVSFAVSVLLFALAQVSCVSGKLWIDSFEQDGFTVPPGTPVVVEGGPMSYTNLIRYKEGQFPGTLHGGGWIGGNSASRSQGNPSWQLKAGGVFTPISVDFACINSFNQPASCTVVATGELPNRRTVTHMMRFNAGPYTFSCYTNVYALIWPD</sequence>
<evidence type="ECO:0000256" key="1">
    <source>
        <dbReference type="SAM" id="SignalP"/>
    </source>
</evidence>
<keyword evidence="1" id="KW-0732">Signal</keyword>
<feature type="signal peptide" evidence="1">
    <location>
        <begin position="1"/>
        <end position="26"/>
    </location>
</feature>
<protein>
    <recommendedName>
        <fullName evidence="4">Ubiquitin 3 binding protein But2 C-terminal domain-containing protein</fullName>
    </recommendedName>
</protein>
<reference evidence="2 3" key="1">
    <citation type="submission" date="2013-05" db="EMBL/GenBank/DDBJ databases">
        <title>Drechslerella stenobrocha genome reveals carnivorous origination and mechanical trapping mechanism of predatory fungi.</title>
        <authorList>
            <person name="Liu X."/>
            <person name="Zhang W."/>
            <person name="Liu K."/>
        </authorList>
    </citation>
    <scope>NUCLEOTIDE SEQUENCE [LARGE SCALE GENOMIC DNA]</scope>
    <source>
        <strain evidence="2 3">248</strain>
    </source>
</reference>
<name>W7I516_9PEZI</name>
<evidence type="ECO:0008006" key="4">
    <source>
        <dbReference type="Google" id="ProtNLM"/>
    </source>
</evidence>